<dbReference type="OrthoDB" id="6483926at2759"/>
<dbReference type="InterPro" id="IPR029070">
    <property type="entry name" value="Chitinase_insertion_sf"/>
</dbReference>
<dbReference type="Gene3D" id="3.10.50.10">
    <property type="match status" value="1"/>
</dbReference>
<dbReference type="Gene3D" id="3.20.20.80">
    <property type="entry name" value="Glycosidases"/>
    <property type="match status" value="1"/>
</dbReference>
<evidence type="ECO:0000313" key="2">
    <source>
        <dbReference type="Proteomes" id="UP000821853"/>
    </source>
</evidence>
<dbReference type="EMBL" id="JABSTR010000011">
    <property type="protein sequence ID" value="KAH9381662.1"/>
    <property type="molecule type" value="Genomic_DNA"/>
</dbReference>
<accession>A0A9J6GT28</accession>
<protein>
    <submittedName>
        <fullName evidence="1">Uncharacterized protein</fullName>
    </submittedName>
</protein>
<organism evidence="1 2">
    <name type="scientific">Haemaphysalis longicornis</name>
    <name type="common">Bush tick</name>
    <dbReference type="NCBI Taxonomy" id="44386"/>
    <lineage>
        <taxon>Eukaryota</taxon>
        <taxon>Metazoa</taxon>
        <taxon>Ecdysozoa</taxon>
        <taxon>Arthropoda</taxon>
        <taxon>Chelicerata</taxon>
        <taxon>Arachnida</taxon>
        <taxon>Acari</taxon>
        <taxon>Parasitiformes</taxon>
        <taxon>Ixodida</taxon>
        <taxon>Ixodoidea</taxon>
        <taxon>Ixodidae</taxon>
        <taxon>Haemaphysalinae</taxon>
        <taxon>Haemaphysalis</taxon>
    </lineage>
</organism>
<dbReference type="OMA" id="FHESFKE"/>
<dbReference type="VEuPathDB" id="VectorBase:HLOH_060904"/>
<dbReference type="AlphaFoldDB" id="A0A9J6GT28"/>
<keyword evidence="2" id="KW-1185">Reference proteome</keyword>
<dbReference type="Proteomes" id="UP000821853">
    <property type="component" value="Chromosome 9"/>
</dbReference>
<reference evidence="1 2" key="1">
    <citation type="journal article" date="2020" name="Cell">
        <title>Large-Scale Comparative Analyses of Tick Genomes Elucidate Their Genetic Diversity and Vector Capacities.</title>
        <authorList>
            <consortium name="Tick Genome and Microbiome Consortium (TIGMIC)"/>
            <person name="Jia N."/>
            <person name="Wang J."/>
            <person name="Shi W."/>
            <person name="Du L."/>
            <person name="Sun Y."/>
            <person name="Zhan W."/>
            <person name="Jiang J.F."/>
            <person name="Wang Q."/>
            <person name="Zhang B."/>
            <person name="Ji P."/>
            <person name="Bell-Sakyi L."/>
            <person name="Cui X.M."/>
            <person name="Yuan T.T."/>
            <person name="Jiang B.G."/>
            <person name="Yang W.F."/>
            <person name="Lam T.T."/>
            <person name="Chang Q.C."/>
            <person name="Ding S.J."/>
            <person name="Wang X.J."/>
            <person name="Zhu J.G."/>
            <person name="Ruan X.D."/>
            <person name="Zhao L."/>
            <person name="Wei J.T."/>
            <person name="Ye R.Z."/>
            <person name="Que T.C."/>
            <person name="Du C.H."/>
            <person name="Zhou Y.H."/>
            <person name="Cheng J.X."/>
            <person name="Dai P.F."/>
            <person name="Guo W.B."/>
            <person name="Han X.H."/>
            <person name="Huang E.J."/>
            <person name="Li L.F."/>
            <person name="Wei W."/>
            <person name="Gao Y.C."/>
            <person name="Liu J.Z."/>
            <person name="Shao H.Z."/>
            <person name="Wang X."/>
            <person name="Wang C.C."/>
            <person name="Yang T.C."/>
            <person name="Huo Q.B."/>
            <person name="Li W."/>
            <person name="Chen H.Y."/>
            <person name="Chen S.E."/>
            <person name="Zhou L.G."/>
            <person name="Ni X.B."/>
            <person name="Tian J.H."/>
            <person name="Sheng Y."/>
            <person name="Liu T."/>
            <person name="Pan Y.S."/>
            <person name="Xia L.Y."/>
            <person name="Li J."/>
            <person name="Zhao F."/>
            <person name="Cao W.C."/>
        </authorList>
    </citation>
    <scope>NUCLEOTIDE SEQUENCE [LARGE SCALE GENOMIC DNA]</scope>
    <source>
        <strain evidence="1">HaeL-2018</strain>
    </source>
</reference>
<proteinExistence type="predicted"/>
<comment type="caution">
    <text evidence="1">The sequence shown here is derived from an EMBL/GenBank/DDBJ whole genome shotgun (WGS) entry which is preliminary data.</text>
</comment>
<evidence type="ECO:0000313" key="1">
    <source>
        <dbReference type="EMBL" id="KAH9381662.1"/>
    </source>
</evidence>
<sequence>MSEKTSVKEQFPESTCDFIVYTDLTYNGQEDLLVPKTNGSGFELFTQMAEQGSGNHLVAVSQDDIRECIGKWKDPLQLSHFVITTTAWLTKHKVDGLAFLDLQVVSDTMPTLLKMLEKFHESFKENRPRSLILMYGVQVRDFRTNSAELLQDVLKIAKIVDYTILETHHMGHTSTCSALVPTSFREYSDKADTLPVVTAVEWIKQLQSDGVPPPNVCFSISMAALHYTLTSESTNVGAPCDNETLLSYSKARTGLRPHLCCLPHPTVWCRVRLEEIQLANDKGFIKAKSIYAIVLRFRYVDMELRRFP</sequence>
<name>A0A9J6GT28_HAELO</name>
<gene>
    <name evidence="1" type="ORF">HPB48_017067</name>
</gene>